<reference evidence="1 2" key="1">
    <citation type="journal article" date="2020" name="ISME J.">
        <title>Uncovering the hidden diversity of litter-decomposition mechanisms in mushroom-forming fungi.</title>
        <authorList>
            <person name="Floudas D."/>
            <person name="Bentzer J."/>
            <person name="Ahren D."/>
            <person name="Johansson T."/>
            <person name="Persson P."/>
            <person name="Tunlid A."/>
        </authorList>
    </citation>
    <scope>NUCLEOTIDE SEQUENCE [LARGE SCALE GENOMIC DNA]</scope>
    <source>
        <strain evidence="1 2">CBS 291.85</strain>
    </source>
</reference>
<dbReference type="Pfam" id="PF14223">
    <property type="entry name" value="Retrotran_gag_2"/>
    <property type="match status" value="1"/>
</dbReference>
<dbReference type="OrthoDB" id="2941894at2759"/>
<evidence type="ECO:0000313" key="1">
    <source>
        <dbReference type="EMBL" id="KAF5347090.1"/>
    </source>
</evidence>
<sequence>MIRHLYLRYYEIEVQNSNRLWDITSHKINIDIRIPPTNQDQSHFASWQRQFIQTLRMNQGTDSYLDSHIIWPNKDSEPCAYSNWHVNNGSILDFMGLVIDEAEQEVIENAATAEEAWKLLTQRHAQEAQSSRYNLSRRLLTFVILQQRSIPPHLPNLQLSISGFGTWLCTTWENVAQSLAQSDGTNPDLKANPTAKKYDSSDIKRVLDMAQGLVDSDAKTTDIVLSSQTSPKSNSCTRPNSPKCTNPKCTKPIGHTREWCISPGGGMAGKTIEESKEACLKDCEKRKGGNKLGETNKPNYQVVESNGHAYIIDIDNNTASMLLLPVPP</sequence>
<evidence type="ECO:0000313" key="2">
    <source>
        <dbReference type="Proteomes" id="UP000559256"/>
    </source>
</evidence>
<gene>
    <name evidence="1" type="ORF">D9758_011643</name>
</gene>
<name>A0A8H5CSH4_9AGAR</name>
<protein>
    <submittedName>
        <fullName evidence="1">Uncharacterized protein</fullName>
    </submittedName>
</protein>
<organism evidence="1 2">
    <name type="scientific">Tetrapyrgos nigripes</name>
    <dbReference type="NCBI Taxonomy" id="182062"/>
    <lineage>
        <taxon>Eukaryota</taxon>
        <taxon>Fungi</taxon>
        <taxon>Dikarya</taxon>
        <taxon>Basidiomycota</taxon>
        <taxon>Agaricomycotina</taxon>
        <taxon>Agaricomycetes</taxon>
        <taxon>Agaricomycetidae</taxon>
        <taxon>Agaricales</taxon>
        <taxon>Marasmiineae</taxon>
        <taxon>Marasmiaceae</taxon>
        <taxon>Tetrapyrgos</taxon>
    </lineage>
</organism>
<accession>A0A8H5CSH4</accession>
<comment type="caution">
    <text evidence="1">The sequence shown here is derived from an EMBL/GenBank/DDBJ whole genome shotgun (WGS) entry which is preliminary data.</text>
</comment>
<dbReference type="EMBL" id="JAACJM010000097">
    <property type="protein sequence ID" value="KAF5347090.1"/>
    <property type="molecule type" value="Genomic_DNA"/>
</dbReference>
<keyword evidence="2" id="KW-1185">Reference proteome</keyword>
<proteinExistence type="predicted"/>
<dbReference type="AlphaFoldDB" id="A0A8H5CSH4"/>
<dbReference type="Proteomes" id="UP000559256">
    <property type="component" value="Unassembled WGS sequence"/>
</dbReference>